<keyword evidence="1" id="KW-0472">Membrane</keyword>
<organism evidence="2 3">
    <name type="scientific">Clostridium septicum</name>
    <dbReference type="NCBI Taxonomy" id="1504"/>
    <lineage>
        <taxon>Bacteria</taxon>
        <taxon>Bacillati</taxon>
        <taxon>Bacillota</taxon>
        <taxon>Clostridia</taxon>
        <taxon>Eubacteriales</taxon>
        <taxon>Clostridiaceae</taxon>
        <taxon>Clostridium</taxon>
    </lineage>
</organism>
<dbReference type="Proteomes" id="UP000280586">
    <property type="component" value="Chromosome"/>
</dbReference>
<dbReference type="OrthoDB" id="1925681at2"/>
<gene>
    <name evidence="2" type="ORF">CP523_04920</name>
</gene>
<dbReference type="KEGG" id="csep:CP523_04920"/>
<dbReference type="RefSeq" id="WP_066675736.1">
    <property type="nucleotide sequence ID" value="NZ_CABMIZ010000011.1"/>
</dbReference>
<evidence type="ECO:0000313" key="2">
    <source>
        <dbReference type="EMBL" id="AYE33862.1"/>
    </source>
</evidence>
<sequence>MIKKRSLHVIFGGLTICILFCFNSIYCSMKCSSKLKLNWGIKLPDGYIEIYEKKKEKNFISVEGRYHIYEYDDISEVKEALEWRAGKNEDFEDSMLQSLEELNISKRYFPDFTGNYKYYVAEKTNLSKLYIIFAEKFKIINIVEKFS</sequence>
<feature type="transmembrane region" description="Helical" evidence="1">
    <location>
        <begin position="7"/>
        <end position="26"/>
    </location>
</feature>
<proteinExistence type="predicted"/>
<reference evidence="2 3" key="1">
    <citation type="submission" date="2017-09" db="EMBL/GenBank/DDBJ databases">
        <authorList>
            <person name="Thomas P."/>
            <person name="Seyboldt C."/>
        </authorList>
    </citation>
    <scope>NUCLEOTIDE SEQUENCE [LARGE SCALE GENOMIC DNA]</scope>
    <source>
        <strain evidence="2 3">DSM 7534</strain>
    </source>
</reference>
<evidence type="ECO:0000256" key="1">
    <source>
        <dbReference type="SAM" id="Phobius"/>
    </source>
</evidence>
<evidence type="ECO:0000313" key="3">
    <source>
        <dbReference type="Proteomes" id="UP000280586"/>
    </source>
</evidence>
<accession>A0A9N7JLD6</accession>
<protein>
    <submittedName>
        <fullName evidence="2">Uncharacterized protein</fullName>
    </submittedName>
</protein>
<dbReference type="EMBL" id="CP023671">
    <property type="protein sequence ID" value="AYE33862.1"/>
    <property type="molecule type" value="Genomic_DNA"/>
</dbReference>
<keyword evidence="1" id="KW-0812">Transmembrane</keyword>
<name>A0A9N7JLD6_CLOSE</name>
<keyword evidence="1" id="KW-1133">Transmembrane helix</keyword>
<dbReference type="AlphaFoldDB" id="A0A9N7JLD6"/>